<evidence type="ECO:0000313" key="2">
    <source>
        <dbReference type="Proteomes" id="UP000886501"/>
    </source>
</evidence>
<organism evidence="1 2">
    <name type="scientific">Thelephora ganbajun</name>
    <name type="common">Ganba fungus</name>
    <dbReference type="NCBI Taxonomy" id="370292"/>
    <lineage>
        <taxon>Eukaryota</taxon>
        <taxon>Fungi</taxon>
        <taxon>Dikarya</taxon>
        <taxon>Basidiomycota</taxon>
        <taxon>Agaricomycotina</taxon>
        <taxon>Agaricomycetes</taxon>
        <taxon>Thelephorales</taxon>
        <taxon>Thelephoraceae</taxon>
        <taxon>Thelephora</taxon>
    </lineage>
</organism>
<dbReference type="EMBL" id="MU118072">
    <property type="protein sequence ID" value="KAF9645946.1"/>
    <property type="molecule type" value="Genomic_DNA"/>
</dbReference>
<accession>A0ACB6Z9X4</accession>
<keyword evidence="2" id="KW-1185">Reference proteome</keyword>
<protein>
    <submittedName>
        <fullName evidence="1">Uncharacterized protein</fullName>
    </submittedName>
</protein>
<reference evidence="1" key="2">
    <citation type="journal article" date="2020" name="Nat. Commun.">
        <title>Large-scale genome sequencing of mycorrhizal fungi provides insights into the early evolution of symbiotic traits.</title>
        <authorList>
            <person name="Miyauchi S."/>
            <person name="Kiss E."/>
            <person name="Kuo A."/>
            <person name="Drula E."/>
            <person name="Kohler A."/>
            <person name="Sanchez-Garcia M."/>
            <person name="Morin E."/>
            <person name="Andreopoulos B."/>
            <person name="Barry K.W."/>
            <person name="Bonito G."/>
            <person name="Buee M."/>
            <person name="Carver A."/>
            <person name="Chen C."/>
            <person name="Cichocki N."/>
            <person name="Clum A."/>
            <person name="Culley D."/>
            <person name="Crous P.W."/>
            <person name="Fauchery L."/>
            <person name="Girlanda M."/>
            <person name="Hayes R.D."/>
            <person name="Keri Z."/>
            <person name="LaButti K."/>
            <person name="Lipzen A."/>
            <person name="Lombard V."/>
            <person name="Magnuson J."/>
            <person name="Maillard F."/>
            <person name="Murat C."/>
            <person name="Nolan M."/>
            <person name="Ohm R.A."/>
            <person name="Pangilinan J."/>
            <person name="Pereira M.F."/>
            <person name="Perotto S."/>
            <person name="Peter M."/>
            <person name="Pfister S."/>
            <person name="Riley R."/>
            <person name="Sitrit Y."/>
            <person name="Stielow J.B."/>
            <person name="Szollosi G."/>
            <person name="Zifcakova L."/>
            <person name="Stursova M."/>
            <person name="Spatafora J.W."/>
            <person name="Tedersoo L."/>
            <person name="Vaario L.M."/>
            <person name="Yamada A."/>
            <person name="Yan M."/>
            <person name="Wang P."/>
            <person name="Xu J."/>
            <person name="Bruns T."/>
            <person name="Baldrian P."/>
            <person name="Vilgalys R."/>
            <person name="Dunand C."/>
            <person name="Henrissat B."/>
            <person name="Grigoriev I.V."/>
            <person name="Hibbett D."/>
            <person name="Nagy L.G."/>
            <person name="Martin F.M."/>
        </authorList>
    </citation>
    <scope>NUCLEOTIDE SEQUENCE</scope>
    <source>
        <strain evidence="1">P2</strain>
    </source>
</reference>
<sequence>MWGSREFPRGGPIFPMSPSGHKITIRDAANEDKYGDVMALIVGKDQGLIPDGLTLAHRQESR</sequence>
<name>A0ACB6Z9X4_THEGA</name>
<reference evidence="1" key="1">
    <citation type="submission" date="2019-10" db="EMBL/GenBank/DDBJ databases">
        <authorList>
            <consortium name="DOE Joint Genome Institute"/>
            <person name="Kuo A."/>
            <person name="Miyauchi S."/>
            <person name="Kiss E."/>
            <person name="Drula E."/>
            <person name="Kohler A."/>
            <person name="Sanchez-Garcia M."/>
            <person name="Andreopoulos B."/>
            <person name="Barry K.W."/>
            <person name="Bonito G."/>
            <person name="Buee M."/>
            <person name="Carver A."/>
            <person name="Chen C."/>
            <person name="Cichocki N."/>
            <person name="Clum A."/>
            <person name="Culley D."/>
            <person name="Crous P.W."/>
            <person name="Fauchery L."/>
            <person name="Girlanda M."/>
            <person name="Hayes R."/>
            <person name="Keri Z."/>
            <person name="Labutti K."/>
            <person name="Lipzen A."/>
            <person name="Lombard V."/>
            <person name="Magnuson J."/>
            <person name="Maillard F."/>
            <person name="Morin E."/>
            <person name="Murat C."/>
            <person name="Nolan M."/>
            <person name="Ohm R."/>
            <person name="Pangilinan J."/>
            <person name="Pereira M."/>
            <person name="Perotto S."/>
            <person name="Peter M."/>
            <person name="Riley R."/>
            <person name="Sitrit Y."/>
            <person name="Stielow B."/>
            <person name="Szollosi G."/>
            <person name="Zifcakova L."/>
            <person name="Stursova M."/>
            <person name="Spatafora J.W."/>
            <person name="Tedersoo L."/>
            <person name="Vaario L.-M."/>
            <person name="Yamada A."/>
            <person name="Yan M."/>
            <person name="Wang P."/>
            <person name="Xu J."/>
            <person name="Bruns T."/>
            <person name="Baldrian P."/>
            <person name="Vilgalys R."/>
            <person name="Henrissat B."/>
            <person name="Grigoriev I.V."/>
            <person name="Hibbett D."/>
            <person name="Nagy L.G."/>
            <person name="Martin F.M."/>
        </authorList>
    </citation>
    <scope>NUCLEOTIDE SEQUENCE</scope>
    <source>
        <strain evidence="1">P2</strain>
    </source>
</reference>
<evidence type="ECO:0000313" key="1">
    <source>
        <dbReference type="EMBL" id="KAF9645946.1"/>
    </source>
</evidence>
<proteinExistence type="predicted"/>
<dbReference type="Proteomes" id="UP000886501">
    <property type="component" value="Unassembled WGS sequence"/>
</dbReference>
<comment type="caution">
    <text evidence="1">The sequence shown here is derived from an EMBL/GenBank/DDBJ whole genome shotgun (WGS) entry which is preliminary data.</text>
</comment>
<gene>
    <name evidence="1" type="ORF">BDM02DRAFT_381038</name>
</gene>